<dbReference type="PANTHER" id="PTHR42921:SF1">
    <property type="entry name" value="ACETOACETYL-COA SYNTHETASE"/>
    <property type="match status" value="1"/>
</dbReference>
<dbReference type="GO" id="GO:0005524">
    <property type="term" value="F:ATP binding"/>
    <property type="evidence" value="ECO:0007669"/>
    <property type="project" value="UniProtKB-KW"/>
</dbReference>
<comment type="caution">
    <text evidence="8">The sequence shown here is derived from an EMBL/GenBank/DDBJ whole genome shotgun (WGS) entry which is preliminary data.</text>
</comment>
<dbReference type="NCBIfam" id="NF002937">
    <property type="entry name" value="PRK03584.1"/>
    <property type="match status" value="1"/>
</dbReference>
<accession>A0A161RFU6</accession>
<dbReference type="RefSeq" id="WP_063180753.1">
    <property type="nucleotide sequence ID" value="NZ_LQNT01000009.1"/>
</dbReference>
<dbReference type="InterPro" id="IPR045851">
    <property type="entry name" value="AMP-bd_C_sf"/>
</dbReference>
<evidence type="ECO:0000256" key="4">
    <source>
        <dbReference type="ARBA" id="ARBA00022840"/>
    </source>
</evidence>
<dbReference type="InterPro" id="IPR032387">
    <property type="entry name" value="ACAS_N"/>
</dbReference>
<dbReference type="GO" id="GO:0006629">
    <property type="term" value="P:lipid metabolic process"/>
    <property type="evidence" value="ECO:0007669"/>
    <property type="project" value="InterPro"/>
</dbReference>
<evidence type="ECO:0000259" key="6">
    <source>
        <dbReference type="Pfam" id="PF13193"/>
    </source>
</evidence>
<dbReference type="Pfam" id="PF13193">
    <property type="entry name" value="AMP-binding_C"/>
    <property type="match status" value="1"/>
</dbReference>
<evidence type="ECO:0000256" key="1">
    <source>
        <dbReference type="ARBA" id="ARBA00006432"/>
    </source>
</evidence>
<dbReference type="InterPro" id="IPR020845">
    <property type="entry name" value="AMP-binding_CS"/>
</dbReference>
<dbReference type="InterPro" id="IPR005914">
    <property type="entry name" value="Acac_CoA_synth"/>
</dbReference>
<feature type="domain" description="AMP-dependent synthetase/ligase" evidence="5">
    <location>
        <begin position="101"/>
        <end position="471"/>
    </location>
</feature>
<dbReference type="Proteomes" id="UP000076490">
    <property type="component" value="Unassembled WGS sequence"/>
</dbReference>
<evidence type="ECO:0000259" key="5">
    <source>
        <dbReference type="Pfam" id="PF00501"/>
    </source>
</evidence>
<feature type="domain" description="AMP-binding enzyme C-terminal" evidence="6">
    <location>
        <begin position="542"/>
        <end position="612"/>
    </location>
</feature>
<proteinExistence type="inferred from homology"/>
<keyword evidence="4" id="KW-0067">ATP-binding</keyword>
<dbReference type="OrthoDB" id="9778383at2"/>
<name>A0A161RFU6_9BACL</name>
<dbReference type="SUPFAM" id="SSF56801">
    <property type="entry name" value="Acetyl-CoA synthetase-like"/>
    <property type="match status" value="1"/>
</dbReference>
<feature type="domain" description="Acetyl-coenzyme A synthetase N-terminal" evidence="7">
    <location>
        <begin position="41"/>
        <end position="97"/>
    </location>
</feature>
<dbReference type="InterPro" id="IPR042099">
    <property type="entry name" value="ANL_N_sf"/>
</dbReference>
<dbReference type="NCBIfam" id="TIGR01217">
    <property type="entry name" value="ac_ac_CoA_syn"/>
    <property type="match status" value="1"/>
</dbReference>
<dbReference type="Gene3D" id="3.30.300.30">
    <property type="match status" value="1"/>
</dbReference>
<dbReference type="PANTHER" id="PTHR42921">
    <property type="entry name" value="ACETOACETYL-COA SYNTHETASE"/>
    <property type="match status" value="1"/>
</dbReference>
<gene>
    <name evidence="8" type="ORF">AV656_07980</name>
</gene>
<dbReference type="Gene3D" id="3.40.50.12780">
    <property type="entry name" value="N-terminal domain of ligase-like"/>
    <property type="match status" value="1"/>
</dbReference>
<dbReference type="Pfam" id="PF00501">
    <property type="entry name" value="AMP-binding"/>
    <property type="match status" value="1"/>
</dbReference>
<dbReference type="InterPro" id="IPR000873">
    <property type="entry name" value="AMP-dep_synth/lig_dom"/>
</dbReference>
<evidence type="ECO:0000256" key="3">
    <source>
        <dbReference type="ARBA" id="ARBA00022741"/>
    </source>
</evidence>
<dbReference type="Pfam" id="PF16177">
    <property type="entry name" value="ACAS_N"/>
    <property type="match status" value="1"/>
</dbReference>
<sequence>MTAATQGEVIWTPSEQRVEQSVMRDYMAWLKKEKGVDVENYPELWKWSVDELEAFWESIWEYTGVVGEPSYTNVLEGGSMMECKWFQGASLNFTENVFSNRDAGRPALHARSEFIPTRSISWGELEKQVASVANNLRDLGVKPGDRVAAYLPNIPEAAIAFLATASIGAVWSICAPDFGSDSVVTRFGQIEPVVLIAVDGYSYNGKKFDKRGDVEDIRKQLPTVRHTIFVPYIQEDVPEDCTAWENLLGEDVPLAADRLPFSHPLWIVYSSGTTGLPKPIVHSHGGIVLETKKLMTIQHDLGPEDVVFWFSSTGWIMWNLLVGSWQAGSTIVLYDGSPSNPDMNVLWELAEETGITFFGTSAPFILNSMKMGVSPQDKHDLSKLKSVFSTGAPLTAEGYRWVYDHVKSDVWLVSVSGGTDIAGGFVGGVPIDPVRIGEIQGRCLAVAAEAFDEQGNALTDEVGELVITKPMPSMPIYFWGDQNNERYHESYFDTYPGIWKHGDWIKVDGEGRCIIYGRSDSTINRSGVRMGTSDLYRVIAGVDDVFDSLVIDLEMIGKTASLLLFVVLKEGAQLDENLAGQIKKQIREELSPRFIPDQIYEVSDIPKTLNGKKLEVPIRKLLLGFDPEKVINPDSMSNPDSLPFFMELAGELKENSTETLFG</sequence>
<keyword evidence="2" id="KW-0436">Ligase</keyword>
<keyword evidence="3" id="KW-0547">Nucleotide-binding</keyword>
<protein>
    <submittedName>
        <fullName evidence="8">Acetoacetyl-CoA synthetase</fullName>
    </submittedName>
</protein>
<dbReference type="PROSITE" id="PS00455">
    <property type="entry name" value="AMP_BINDING"/>
    <property type="match status" value="1"/>
</dbReference>
<dbReference type="GO" id="GO:0030729">
    <property type="term" value="F:acetoacetate-CoA ligase activity"/>
    <property type="evidence" value="ECO:0007669"/>
    <property type="project" value="InterPro"/>
</dbReference>
<reference evidence="8 9" key="1">
    <citation type="submission" date="2016-01" db="EMBL/GenBank/DDBJ databases">
        <title>Whole genome sequencing of Bhargavaea cecembensis T14.</title>
        <authorList>
            <person name="Hong K.W."/>
        </authorList>
    </citation>
    <scope>NUCLEOTIDE SEQUENCE [LARGE SCALE GENOMIC DNA]</scope>
    <source>
        <strain evidence="8 9">T14</strain>
    </source>
</reference>
<evidence type="ECO:0000313" key="9">
    <source>
        <dbReference type="Proteomes" id="UP000076490"/>
    </source>
</evidence>
<evidence type="ECO:0000313" key="8">
    <source>
        <dbReference type="EMBL" id="KZE38832.1"/>
    </source>
</evidence>
<evidence type="ECO:0000256" key="2">
    <source>
        <dbReference type="ARBA" id="ARBA00022598"/>
    </source>
</evidence>
<dbReference type="InterPro" id="IPR025110">
    <property type="entry name" value="AMP-bd_C"/>
</dbReference>
<dbReference type="AlphaFoldDB" id="A0A161RFU6"/>
<comment type="similarity">
    <text evidence="1">Belongs to the ATP-dependent AMP-binding enzyme family.</text>
</comment>
<evidence type="ECO:0000259" key="7">
    <source>
        <dbReference type="Pfam" id="PF16177"/>
    </source>
</evidence>
<dbReference type="EMBL" id="LQNT01000009">
    <property type="protein sequence ID" value="KZE38832.1"/>
    <property type="molecule type" value="Genomic_DNA"/>
</dbReference>
<organism evidence="8 9">
    <name type="scientific">Bhargavaea cecembensis</name>
    <dbReference type="NCBI Taxonomy" id="394098"/>
    <lineage>
        <taxon>Bacteria</taxon>
        <taxon>Bacillati</taxon>
        <taxon>Bacillota</taxon>
        <taxon>Bacilli</taxon>
        <taxon>Bacillales</taxon>
        <taxon>Caryophanaceae</taxon>
        <taxon>Bhargavaea</taxon>
    </lineage>
</organism>